<dbReference type="InterPro" id="IPR045864">
    <property type="entry name" value="aa-tRNA-synth_II/BPL/LPL"/>
</dbReference>
<evidence type="ECO:0000256" key="2">
    <source>
        <dbReference type="ARBA" id="ARBA00008653"/>
    </source>
</evidence>
<evidence type="ECO:0000256" key="12">
    <source>
        <dbReference type="ARBA" id="ARBA00022917"/>
    </source>
</evidence>
<dbReference type="InterPro" id="IPR012340">
    <property type="entry name" value="NA-bd_OB-fold"/>
</dbReference>
<dbReference type="Gene3D" id="3.30.930.10">
    <property type="entry name" value="Bira Bifunctional Protein, Domain 2"/>
    <property type="match status" value="1"/>
</dbReference>
<dbReference type="InterPro" id="IPR045060">
    <property type="entry name" value="Phe-tRNA-ligase_IIc_bsu"/>
</dbReference>
<evidence type="ECO:0000256" key="15">
    <source>
        <dbReference type="HAMAP-Rule" id="MF_00283"/>
    </source>
</evidence>
<evidence type="ECO:0000256" key="6">
    <source>
        <dbReference type="ARBA" id="ARBA00022598"/>
    </source>
</evidence>
<dbReference type="SUPFAM" id="SSF55681">
    <property type="entry name" value="Class II aaRS and biotin synthetases"/>
    <property type="match status" value="1"/>
</dbReference>
<evidence type="ECO:0000256" key="10">
    <source>
        <dbReference type="ARBA" id="ARBA00022842"/>
    </source>
</evidence>
<dbReference type="Proteomes" id="UP000070467">
    <property type="component" value="Unassembled WGS sequence"/>
</dbReference>
<dbReference type="Gene3D" id="2.40.50.140">
    <property type="entry name" value="Nucleic acid-binding proteins"/>
    <property type="match status" value="1"/>
</dbReference>
<keyword evidence="21" id="KW-1185">Reference proteome</keyword>
<name>A0ABR5TLL3_9BACL</name>
<dbReference type="SUPFAM" id="SSF54991">
    <property type="entry name" value="Anticodon-binding domain of PheRS"/>
    <property type="match status" value="1"/>
</dbReference>
<keyword evidence="5 16" id="KW-0820">tRNA-binding</keyword>
<dbReference type="Gene3D" id="3.30.56.10">
    <property type="match status" value="2"/>
</dbReference>
<evidence type="ECO:0000259" key="19">
    <source>
        <dbReference type="PROSITE" id="PS51483"/>
    </source>
</evidence>
<accession>A0ABR5TLL3</accession>
<dbReference type="InterPro" id="IPR009061">
    <property type="entry name" value="DNA-bd_dom_put_sf"/>
</dbReference>
<dbReference type="SUPFAM" id="SSF56037">
    <property type="entry name" value="PheT/TilS domain"/>
    <property type="match status" value="1"/>
</dbReference>
<evidence type="ECO:0000256" key="13">
    <source>
        <dbReference type="ARBA" id="ARBA00023146"/>
    </source>
</evidence>
<feature type="domain" description="FDX-ACB" evidence="18">
    <location>
        <begin position="704"/>
        <end position="796"/>
    </location>
</feature>
<dbReference type="InterPro" id="IPR020825">
    <property type="entry name" value="Phe-tRNA_synthase-like_B3/B4"/>
</dbReference>
<evidence type="ECO:0000256" key="3">
    <source>
        <dbReference type="ARBA" id="ARBA00011209"/>
    </source>
</evidence>
<dbReference type="InterPro" id="IPR041616">
    <property type="entry name" value="PheRS_beta_core"/>
</dbReference>
<proteinExistence type="inferred from homology"/>
<dbReference type="InterPro" id="IPR004532">
    <property type="entry name" value="Phe-tRNA-ligase_IIc_bsu_bact"/>
</dbReference>
<comment type="subunit">
    <text evidence="3 15">Tetramer of two alpha and two beta subunits.</text>
</comment>
<dbReference type="SMART" id="SM00873">
    <property type="entry name" value="B3_4"/>
    <property type="match status" value="1"/>
</dbReference>
<dbReference type="SUPFAM" id="SSF50249">
    <property type="entry name" value="Nucleic acid-binding proteins"/>
    <property type="match status" value="1"/>
</dbReference>
<evidence type="ECO:0000313" key="21">
    <source>
        <dbReference type="Proteomes" id="UP000070467"/>
    </source>
</evidence>
<dbReference type="InterPro" id="IPR005146">
    <property type="entry name" value="B3/B4_tRNA-bd"/>
</dbReference>
<dbReference type="PANTHER" id="PTHR10947">
    <property type="entry name" value="PHENYLALANYL-TRNA SYNTHETASE BETA CHAIN AND LEUCINE-RICH REPEAT-CONTAINING PROTEIN 47"/>
    <property type="match status" value="1"/>
</dbReference>
<feature type="domain" description="B5" evidence="19">
    <location>
        <begin position="401"/>
        <end position="476"/>
    </location>
</feature>
<keyword evidence="4 15" id="KW-0963">Cytoplasm</keyword>
<feature type="binding site" evidence="15">
    <location>
        <position position="464"/>
    </location>
    <ligand>
        <name>Mg(2+)</name>
        <dbReference type="ChEBI" id="CHEBI:18420"/>
        <note>shared with alpha subunit</note>
    </ligand>
</feature>
<dbReference type="Pfam" id="PF03147">
    <property type="entry name" value="FDX-ACB"/>
    <property type="match status" value="1"/>
</dbReference>
<evidence type="ECO:0000259" key="18">
    <source>
        <dbReference type="PROSITE" id="PS51447"/>
    </source>
</evidence>
<feature type="binding site" evidence="15">
    <location>
        <position position="460"/>
    </location>
    <ligand>
        <name>Mg(2+)</name>
        <dbReference type="ChEBI" id="CHEBI:18420"/>
        <note>shared with alpha subunit</note>
    </ligand>
</feature>
<keyword evidence="11 16" id="KW-0694">RNA-binding</keyword>
<comment type="subcellular location">
    <subcellularLocation>
        <location evidence="1 15">Cytoplasm</location>
    </subcellularLocation>
</comment>
<dbReference type="HAMAP" id="MF_00283">
    <property type="entry name" value="Phe_tRNA_synth_beta1"/>
    <property type="match status" value="1"/>
</dbReference>
<evidence type="ECO:0000256" key="11">
    <source>
        <dbReference type="ARBA" id="ARBA00022884"/>
    </source>
</evidence>
<dbReference type="Gene3D" id="3.30.70.380">
    <property type="entry name" value="Ferrodoxin-fold anticodon-binding domain"/>
    <property type="match status" value="1"/>
</dbReference>
<comment type="similarity">
    <text evidence="2 15">Belongs to the phenylalanyl-tRNA synthetase beta subunit family. Type 1 subfamily.</text>
</comment>
<evidence type="ECO:0000256" key="5">
    <source>
        <dbReference type="ARBA" id="ARBA00022555"/>
    </source>
</evidence>
<feature type="binding site" evidence="15">
    <location>
        <position position="463"/>
    </location>
    <ligand>
        <name>Mg(2+)</name>
        <dbReference type="ChEBI" id="CHEBI:18420"/>
        <note>shared with alpha subunit</note>
    </ligand>
</feature>
<evidence type="ECO:0000256" key="16">
    <source>
        <dbReference type="PROSITE-ProRule" id="PRU00209"/>
    </source>
</evidence>
<dbReference type="InterPro" id="IPR002547">
    <property type="entry name" value="tRNA-bd_dom"/>
</dbReference>
<gene>
    <name evidence="15" type="primary">pheT</name>
    <name evidence="20" type="ORF">HMPREF1871_00761</name>
</gene>
<feature type="domain" description="TRNA-binding" evidence="17">
    <location>
        <begin position="39"/>
        <end position="152"/>
    </location>
</feature>
<comment type="caution">
    <text evidence="20">The sequence shown here is derived from an EMBL/GenBank/DDBJ whole genome shotgun (WGS) entry which is preliminary data.</text>
</comment>
<dbReference type="CDD" id="cd02796">
    <property type="entry name" value="tRNA_bind_bactPheRS"/>
    <property type="match status" value="1"/>
</dbReference>
<evidence type="ECO:0000256" key="7">
    <source>
        <dbReference type="ARBA" id="ARBA00022723"/>
    </source>
</evidence>
<keyword evidence="10 15" id="KW-0460">Magnesium</keyword>
<dbReference type="SUPFAM" id="SSF46955">
    <property type="entry name" value="Putative DNA-binding domain"/>
    <property type="match status" value="1"/>
</dbReference>
<evidence type="ECO:0000256" key="1">
    <source>
        <dbReference type="ARBA" id="ARBA00004496"/>
    </source>
</evidence>
<evidence type="ECO:0000259" key="17">
    <source>
        <dbReference type="PROSITE" id="PS50886"/>
    </source>
</evidence>
<dbReference type="Pfam" id="PF03483">
    <property type="entry name" value="B3_4"/>
    <property type="match status" value="1"/>
</dbReference>
<dbReference type="SMART" id="SM00874">
    <property type="entry name" value="B5"/>
    <property type="match status" value="1"/>
</dbReference>
<keyword evidence="12 15" id="KW-0648">Protein biosynthesis</keyword>
<dbReference type="InterPro" id="IPR036690">
    <property type="entry name" value="Fdx_antiC-bd_sf"/>
</dbReference>
<dbReference type="NCBIfam" id="NF045760">
    <property type="entry name" value="YtpR"/>
    <property type="match status" value="1"/>
</dbReference>
<dbReference type="PROSITE" id="PS50886">
    <property type="entry name" value="TRBD"/>
    <property type="match status" value="1"/>
</dbReference>
<dbReference type="SMART" id="SM00896">
    <property type="entry name" value="FDX-ACB"/>
    <property type="match status" value="1"/>
</dbReference>
<keyword evidence="8 15" id="KW-0547">Nucleotide-binding</keyword>
<dbReference type="PROSITE" id="PS51447">
    <property type="entry name" value="FDX_ACB"/>
    <property type="match status" value="1"/>
</dbReference>
<feature type="binding site" evidence="15">
    <location>
        <position position="454"/>
    </location>
    <ligand>
        <name>Mg(2+)</name>
        <dbReference type="ChEBI" id="CHEBI:18420"/>
        <note>shared with alpha subunit</note>
    </ligand>
</feature>
<organism evidence="20 21">
    <name type="scientific">Gemelliphila asaccharolytica</name>
    <dbReference type="NCBI Taxonomy" id="502393"/>
    <lineage>
        <taxon>Bacteria</taxon>
        <taxon>Bacillati</taxon>
        <taxon>Bacillota</taxon>
        <taxon>Bacilli</taxon>
        <taxon>Bacillales</taxon>
        <taxon>Gemellaceae</taxon>
        <taxon>Gemelliphila</taxon>
    </lineage>
</organism>
<dbReference type="PROSITE" id="PS51483">
    <property type="entry name" value="B5"/>
    <property type="match status" value="1"/>
</dbReference>
<dbReference type="GO" id="GO:0016874">
    <property type="term" value="F:ligase activity"/>
    <property type="evidence" value="ECO:0007669"/>
    <property type="project" value="UniProtKB-KW"/>
</dbReference>
<dbReference type="Pfam" id="PF01588">
    <property type="entry name" value="tRNA_bind"/>
    <property type="match status" value="1"/>
</dbReference>
<keyword evidence="13 15" id="KW-0030">Aminoacyl-tRNA synthetase</keyword>
<dbReference type="InterPro" id="IPR033714">
    <property type="entry name" value="tRNA_bind_bactPheRS"/>
</dbReference>
<evidence type="ECO:0000256" key="9">
    <source>
        <dbReference type="ARBA" id="ARBA00022840"/>
    </source>
</evidence>
<reference evidence="20 21" key="1">
    <citation type="submission" date="2016-01" db="EMBL/GenBank/DDBJ databases">
        <authorList>
            <person name="Mitreva M."/>
            <person name="Pepin K.H."/>
            <person name="Mihindukulasuriya K.A."/>
            <person name="Fulton R."/>
            <person name="Fronick C."/>
            <person name="O'Laughlin M."/>
            <person name="Miner T."/>
            <person name="Herter B."/>
            <person name="Rosa B.A."/>
            <person name="Cordes M."/>
            <person name="Tomlinson C."/>
            <person name="Wollam A."/>
            <person name="Palsikar V.B."/>
            <person name="Mardis E.R."/>
            <person name="Wilson R.K."/>
        </authorList>
    </citation>
    <scope>NUCLEOTIDE SEQUENCE [LARGE SCALE GENOMIC DNA]</scope>
    <source>
        <strain evidence="20 21">KA00071</strain>
    </source>
</reference>
<evidence type="ECO:0000256" key="14">
    <source>
        <dbReference type="ARBA" id="ARBA00049255"/>
    </source>
</evidence>
<evidence type="ECO:0000313" key="20">
    <source>
        <dbReference type="EMBL" id="KXB57846.1"/>
    </source>
</evidence>
<protein>
    <recommendedName>
        <fullName evidence="15">Phenylalanine--tRNA ligase beta subunit</fullName>
        <ecNumber evidence="15">6.1.1.20</ecNumber>
    </recommendedName>
    <alternativeName>
        <fullName evidence="15">Phenylalanyl-tRNA synthetase beta subunit</fullName>
        <shortName evidence="15">PheRS</shortName>
    </alternativeName>
</protein>
<dbReference type="CDD" id="cd00769">
    <property type="entry name" value="PheRS_beta_core"/>
    <property type="match status" value="1"/>
</dbReference>
<keyword evidence="6 15" id="KW-0436">Ligase</keyword>
<dbReference type="EC" id="6.1.1.20" evidence="15"/>
<comment type="cofactor">
    <cofactor evidence="15">
        <name>Mg(2+)</name>
        <dbReference type="ChEBI" id="CHEBI:18420"/>
    </cofactor>
    <text evidence="15">Binds 2 magnesium ions per tetramer.</text>
</comment>
<evidence type="ECO:0000256" key="8">
    <source>
        <dbReference type="ARBA" id="ARBA00022741"/>
    </source>
</evidence>
<dbReference type="NCBIfam" id="TIGR00472">
    <property type="entry name" value="pheT_bact"/>
    <property type="match status" value="1"/>
</dbReference>
<dbReference type="InterPro" id="IPR005147">
    <property type="entry name" value="tRNA_synthase_B5-dom"/>
</dbReference>
<dbReference type="Pfam" id="PF17759">
    <property type="entry name" value="tRNA_synthFbeta"/>
    <property type="match status" value="1"/>
</dbReference>
<dbReference type="EMBL" id="LSDB01000031">
    <property type="protein sequence ID" value="KXB57846.1"/>
    <property type="molecule type" value="Genomic_DNA"/>
</dbReference>
<dbReference type="PANTHER" id="PTHR10947:SF0">
    <property type="entry name" value="PHENYLALANINE--TRNA LIGASE BETA SUBUNIT"/>
    <property type="match status" value="1"/>
</dbReference>
<sequence length="796" mass="91038">MLLSYNWLKELINIEDNAYNLAEKITRSGLEVEEVLDLSKNLSNIVVGYVKEKQKHPNAEKLSICTVDVGEEELQIVCGAPNVEKGQYVIVAKIGAKLNKIKIKKAKLRSVESQGMLCSLEELGINSSQVPKEYQNGIFVFNKKQELGADVVKLLGLDDKIIDIAITPNRADALSMRGIFYEVCAIYDKKDKFKEIFEEKEYEKTDLKINSESDSCKKYFGQVIKNVTIEPSPLWLQMKLIKSGVRPINSVVDITNYVMLEYGQPMHAFDKDKLGDKILIREAFDGEKIITLDGKERELKNNELVITDTQIPVAIAGVMGGENTEVTNNTKNIVFESAYFSADSIRKTSSQHNLRSESSQRFEKGIDPNLQKKALNRAVELLKEICPNIIVEEEVSIGSHLKEEKIEVTSNYLNNYIGINITTEEIRKILLSLNFKVEENDDKLIVEVPTRRSDIKIKQDLAEEVARLYGYDNIVSTLPKFSKSTKGGLTYKQKLIKNLRNLYINLGFYDTINYSLLSEKEATQFTANRHNTVKLLLPMSNRHSHLRQSLIPGLLKSLQYNYARKNENLKLLEIGKVFFAKNNENIQPDEKMYISAVLTGKEKETKWLKEEQSIDFFTAKGYLELIFKKLDILKDISYKKINMDLLHPGRSAKIFYKDIEIGIIGEIHPTHERELGIEKTYIFEIDLDLILENVKNKFIYKEVSKYPTVTRDIAMLISKDDTYQNIKDIIKNINSNLIKEVSLFDVYEGKGLPDNKKSIAITVSYNNSEKTLTEEEILKIHDKVLNSLIEYGVTIR</sequence>
<dbReference type="RefSeq" id="WP_066130206.1">
    <property type="nucleotide sequence ID" value="NZ_KQ959881.1"/>
</dbReference>
<dbReference type="InterPro" id="IPR005121">
    <property type="entry name" value="Fdx_antiC-bd"/>
</dbReference>
<dbReference type="Gene3D" id="3.50.40.10">
    <property type="entry name" value="Phenylalanyl-trna Synthetase, Chain B, domain 3"/>
    <property type="match status" value="1"/>
</dbReference>
<keyword evidence="7 15" id="KW-0479">Metal-binding</keyword>
<keyword evidence="9 15" id="KW-0067">ATP-binding</keyword>
<comment type="catalytic activity">
    <reaction evidence="14 15">
        <text>tRNA(Phe) + L-phenylalanine + ATP = L-phenylalanyl-tRNA(Phe) + AMP + diphosphate + H(+)</text>
        <dbReference type="Rhea" id="RHEA:19413"/>
        <dbReference type="Rhea" id="RHEA-COMP:9668"/>
        <dbReference type="Rhea" id="RHEA-COMP:9699"/>
        <dbReference type="ChEBI" id="CHEBI:15378"/>
        <dbReference type="ChEBI" id="CHEBI:30616"/>
        <dbReference type="ChEBI" id="CHEBI:33019"/>
        <dbReference type="ChEBI" id="CHEBI:58095"/>
        <dbReference type="ChEBI" id="CHEBI:78442"/>
        <dbReference type="ChEBI" id="CHEBI:78531"/>
        <dbReference type="ChEBI" id="CHEBI:456215"/>
        <dbReference type="EC" id="6.1.1.20"/>
    </reaction>
</comment>
<evidence type="ECO:0000256" key="4">
    <source>
        <dbReference type="ARBA" id="ARBA00022490"/>
    </source>
</evidence>
<dbReference type="Pfam" id="PF03484">
    <property type="entry name" value="B5"/>
    <property type="match status" value="1"/>
</dbReference>